<keyword evidence="4" id="KW-0460">Magnesium</keyword>
<dbReference type="AlphaFoldDB" id="A0A067DHH4"/>
<sequence>RLFLPCFLNLVYSSFCHHWLSRVPTELVSERRIHLLNKRDVCLAKIYNPPSVPKVYFDQFESDFTSFLKFWSEELKTGSRMVLNFIGNDKYHTGIFELLGMVLNDMVSEGLIEESKLESFRLGFENNAEPTLNYPVYTLCVEEGRQVMGSEGSFNIHQHETSHISWSAGYENDNKGLELNKHARAKNVANNIKGESLLVGVGKFGLD</sequence>
<dbReference type="SMR" id="A0A067DHH4"/>
<evidence type="ECO:0000313" key="5">
    <source>
        <dbReference type="EMBL" id="KDO41005.1"/>
    </source>
</evidence>
<dbReference type="GO" id="GO:0008757">
    <property type="term" value="F:S-adenosylmethionine-dependent methyltransferase activity"/>
    <property type="evidence" value="ECO:0000318"/>
    <property type="project" value="GO_Central"/>
</dbReference>
<evidence type="ECO:0000256" key="3">
    <source>
        <dbReference type="ARBA" id="ARBA00022723"/>
    </source>
</evidence>
<dbReference type="PANTHER" id="PTHR31009">
    <property type="entry name" value="S-ADENOSYL-L-METHIONINE:CARBOXYL METHYLTRANSFERASE FAMILY PROTEIN"/>
    <property type="match status" value="1"/>
</dbReference>
<dbReference type="InterPro" id="IPR029063">
    <property type="entry name" value="SAM-dependent_MTases_sf"/>
</dbReference>
<dbReference type="STRING" id="2711.A0A067DHH4"/>
<evidence type="ECO:0000313" key="6">
    <source>
        <dbReference type="Proteomes" id="UP000027120"/>
    </source>
</evidence>
<dbReference type="GO" id="GO:0032259">
    <property type="term" value="P:methylation"/>
    <property type="evidence" value="ECO:0000318"/>
    <property type="project" value="GO_Central"/>
</dbReference>
<keyword evidence="6" id="KW-1185">Reference proteome</keyword>
<reference evidence="5 6" key="1">
    <citation type="submission" date="2014-04" db="EMBL/GenBank/DDBJ databases">
        <authorList>
            <consortium name="International Citrus Genome Consortium"/>
            <person name="Gmitter F."/>
            <person name="Chen C."/>
            <person name="Farmerie W."/>
            <person name="Harkins T."/>
            <person name="Desany B."/>
            <person name="Mohiuddin M."/>
            <person name="Kodira C."/>
            <person name="Borodovsky M."/>
            <person name="Lomsadze A."/>
            <person name="Burns P."/>
            <person name="Jenkins J."/>
            <person name="Prochnik S."/>
            <person name="Shu S."/>
            <person name="Chapman J."/>
            <person name="Pitluck S."/>
            <person name="Schmutz J."/>
            <person name="Rokhsar D."/>
        </authorList>
    </citation>
    <scope>NUCLEOTIDE SEQUENCE</scope>
</reference>
<dbReference type="InterPro" id="IPR042086">
    <property type="entry name" value="MeTrfase_capping"/>
</dbReference>
<dbReference type="SUPFAM" id="SSF53335">
    <property type="entry name" value="S-adenosyl-L-methionine-dependent methyltransferases"/>
    <property type="match status" value="1"/>
</dbReference>
<evidence type="ECO:0000256" key="1">
    <source>
        <dbReference type="ARBA" id="ARBA00022603"/>
    </source>
</evidence>
<feature type="non-terminal residue" evidence="5">
    <location>
        <position position="1"/>
    </location>
</feature>
<protein>
    <submittedName>
        <fullName evidence="5">Uncharacterized protein</fullName>
    </submittedName>
</protein>
<organism evidence="5 6">
    <name type="scientific">Citrus sinensis</name>
    <name type="common">Sweet orange</name>
    <name type="synonym">Citrus aurantium var. sinensis</name>
    <dbReference type="NCBI Taxonomy" id="2711"/>
    <lineage>
        <taxon>Eukaryota</taxon>
        <taxon>Viridiplantae</taxon>
        <taxon>Streptophyta</taxon>
        <taxon>Embryophyta</taxon>
        <taxon>Tracheophyta</taxon>
        <taxon>Spermatophyta</taxon>
        <taxon>Magnoliopsida</taxon>
        <taxon>eudicotyledons</taxon>
        <taxon>Gunneridae</taxon>
        <taxon>Pentapetalae</taxon>
        <taxon>rosids</taxon>
        <taxon>malvids</taxon>
        <taxon>Sapindales</taxon>
        <taxon>Rutaceae</taxon>
        <taxon>Aurantioideae</taxon>
        <taxon>Citrus</taxon>
    </lineage>
</organism>
<dbReference type="Pfam" id="PF03492">
    <property type="entry name" value="Methyltransf_7"/>
    <property type="match status" value="1"/>
</dbReference>
<dbReference type="EMBL" id="KK785744">
    <property type="protein sequence ID" value="KDO41005.1"/>
    <property type="molecule type" value="Genomic_DNA"/>
</dbReference>
<name>A0A067DHH4_CITSI</name>
<keyword evidence="2" id="KW-0808">Transferase</keyword>
<keyword evidence="3" id="KW-0479">Metal-binding</keyword>
<dbReference type="Proteomes" id="UP000027120">
    <property type="component" value="Unassembled WGS sequence"/>
</dbReference>
<accession>A0A067DHH4</accession>
<dbReference type="Gene3D" id="3.40.50.150">
    <property type="entry name" value="Vaccinia Virus protein VP39"/>
    <property type="match status" value="1"/>
</dbReference>
<feature type="non-terminal residue" evidence="5">
    <location>
        <position position="207"/>
    </location>
</feature>
<gene>
    <name evidence="5" type="ORF">CISIN_1g048802mg</name>
</gene>
<dbReference type="GO" id="GO:0046872">
    <property type="term" value="F:metal ion binding"/>
    <property type="evidence" value="ECO:0007669"/>
    <property type="project" value="UniProtKB-KW"/>
</dbReference>
<keyword evidence="1" id="KW-0489">Methyltransferase</keyword>
<evidence type="ECO:0000256" key="4">
    <source>
        <dbReference type="ARBA" id="ARBA00022842"/>
    </source>
</evidence>
<evidence type="ECO:0000256" key="2">
    <source>
        <dbReference type="ARBA" id="ARBA00022679"/>
    </source>
</evidence>
<dbReference type="InterPro" id="IPR005299">
    <property type="entry name" value="MeTrfase_7"/>
</dbReference>
<dbReference type="Gene3D" id="1.10.1200.270">
    <property type="entry name" value="Methyltransferase, alpha-helical capping domain"/>
    <property type="match status" value="1"/>
</dbReference>
<proteinExistence type="predicted"/>